<dbReference type="Proteomes" id="UP000029518">
    <property type="component" value="Chromosome"/>
</dbReference>
<organism evidence="1 2">
    <name type="scientific">Paenibacillus borealis</name>
    <dbReference type="NCBI Taxonomy" id="160799"/>
    <lineage>
        <taxon>Bacteria</taxon>
        <taxon>Bacillati</taxon>
        <taxon>Bacillota</taxon>
        <taxon>Bacilli</taxon>
        <taxon>Bacillales</taxon>
        <taxon>Paenibacillaceae</taxon>
        <taxon>Paenibacillus</taxon>
    </lineage>
</organism>
<keyword evidence="2" id="KW-1185">Reference proteome</keyword>
<name>A0A089L7U4_PAEBO</name>
<dbReference type="AlphaFoldDB" id="A0A089L7U4"/>
<protein>
    <recommendedName>
        <fullName evidence="3">UDP-glucuronosyltransferase</fullName>
    </recommendedName>
</protein>
<evidence type="ECO:0000313" key="1">
    <source>
        <dbReference type="EMBL" id="AIQ56155.1"/>
    </source>
</evidence>
<accession>A0A089L7U4</accession>
<dbReference type="RefSeq" id="WP_042210496.1">
    <property type="nucleotide sequence ID" value="NZ_CP009285.1"/>
</dbReference>
<dbReference type="HOGENOM" id="CLU_721292_0_0_9"/>
<dbReference type="EMBL" id="CP009285">
    <property type="protein sequence ID" value="AIQ56155.1"/>
    <property type="molecule type" value="Genomic_DNA"/>
</dbReference>
<evidence type="ECO:0008006" key="3">
    <source>
        <dbReference type="Google" id="ProtNLM"/>
    </source>
</evidence>
<dbReference type="SUPFAM" id="SSF53756">
    <property type="entry name" value="UDP-Glycosyltransferase/glycogen phosphorylase"/>
    <property type="match status" value="1"/>
</dbReference>
<sequence length="373" mass="41847">MNNTVTILCSGFGLGFYVPGLLIERRLTALGLQAEIEVFEALMPDSKKQQTDNSRKAYQQSFAVALTSQKIPSDIRSSLDAAAVEQLFQRWKQEERQRFIVLSGHWVHVMDRYREIAGFPVEADLLYIDADLSPSWKNLRRLNPRYAENYREVSMYDPEKQEILCSIDAGPAEALPAAARNGRLVVHGGGWGIGTFREKFDSLESAGYELDIAAYSAQEIGAAIHGRRYYMNDPEWRTWKRDSSGEYTFPPFAEVTGSQPDRYPPCRNYQDGMYGVIRQASAVISKPGGGALIDSLASGTPLVLLDPFGPHEKINSDLWVELGYGIRYGEWAESGFDREELRKLADNLRSARGRYPDYAASYAEQLSAAEGRS</sequence>
<proteinExistence type="predicted"/>
<dbReference type="KEGG" id="pbd:PBOR_03665"/>
<evidence type="ECO:0000313" key="2">
    <source>
        <dbReference type="Proteomes" id="UP000029518"/>
    </source>
</evidence>
<dbReference type="OrthoDB" id="1493937at2"/>
<dbReference type="Gene3D" id="3.40.50.2000">
    <property type="entry name" value="Glycogen Phosphorylase B"/>
    <property type="match status" value="1"/>
</dbReference>
<reference evidence="1" key="1">
    <citation type="submission" date="2014-08" db="EMBL/GenBank/DDBJ databases">
        <title>Comparative genomics of the Paenibacillus odorifer group.</title>
        <authorList>
            <person name="den Bakker H.C."/>
            <person name="Tsai Y.-C.Y.-C."/>
            <person name="Martin N."/>
            <person name="Korlach J."/>
            <person name="Wiedmann M."/>
        </authorList>
    </citation>
    <scope>NUCLEOTIDE SEQUENCE [LARGE SCALE GENOMIC DNA]</scope>
    <source>
        <strain evidence="1">DSM 13188</strain>
    </source>
</reference>
<gene>
    <name evidence="1" type="ORF">PBOR_03665</name>
</gene>